<accession>A0ABD6DV03</accession>
<name>A0ABD6DV03_9EURY</name>
<dbReference type="RefSeq" id="WP_256308708.1">
    <property type="nucleotide sequence ID" value="NZ_JANHAW010000003.1"/>
</dbReference>
<evidence type="ECO:0000259" key="1">
    <source>
        <dbReference type="PROSITE" id="PS50125"/>
    </source>
</evidence>
<dbReference type="CDD" id="cd07302">
    <property type="entry name" value="CHD"/>
    <property type="match status" value="1"/>
</dbReference>
<keyword evidence="2" id="KW-0808">Transferase</keyword>
<dbReference type="PROSITE" id="PS50125">
    <property type="entry name" value="GUANYLATE_CYCLASE_2"/>
    <property type="match status" value="1"/>
</dbReference>
<dbReference type="Gene3D" id="3.40.50.150">
    <property type="entry name" value="Vaccinia Virus protein VP39"/>
    <property type="match status" value="1"/>
</dbReference>
<dbReference type="Pfam" id="PF00211">
    <property type="entry name" value="Guanylate_cyc"/>
    <property type="match status" value="1"/>
</dbReference>
<dbReference type="AlphaFoldDB" id="A0ABD6DV03"/>
<dbReference type="Pfam" id="PF13649">
    <property type="entry name" value="Methyltransf_25"/>
    <property type="match status" value="1"/>
</dbReference>
<feature type="domain" description="Guanylate cyclase" evidence="1">
    <location>
        <begin position="16"/>
        <end position="139"/>
    </location>
</feature>
<evidence type="ECO:0000313" key="3">
    <source>
        <dbReference type="Proteomes" id="UP001597092"/>
    </source>
</evidence>
<dbReference type="EMBL" id="JBHUDP010000003">
    <property type="protein sequence ID" value="MFD1686082.1"/>
    <property type="molecule type" value="Genomic_DNA"/>
</dbReference>
<gene>
    <name evidence="2" type="ORF">ACFSAS_10710</name>
</gene>
<dbReference type="GO" id="GO:0008168">
    <property type="term" value="F:methyltransferase activity"/>
    <property type="evidence" value="ECO:0007669"/>
    <property type="project" value="UniProtKB-KW"/>
</dbReference>
<dbReference type="SUPFAM" id="SSF53335">
    <property type="entry name" value="S-adenosyl-L-methionine-dependent methyltransferases"/>
    <property type="match status" value="1"/>
</dbReference>
<evidence type="ECO:0000313" key="2">
    <source>
        <dbReference type="EMBL" id="MFD1686082.1"/>
    </source>
</evidence>
<dbReference type="InterPro" id="IPR050697">
    <property type="entry name" value="Adenylyl/Guanylyl_Cyclase_3/4"/>
</dbReference>
<dbReference type="InterPro" id="IPR029063">
    <property type="entry name" value="SAM-dependent_MTases_sf"/>
</dbReference>
<dbReference type="Gene3D" id="3.30.70.1230">
    <property type="entry name" value="Nucleotide cyclase"/>
    <property type="match status" value="1"/>
</dbReference>
<dbReference type="Gene3D" id="1.10.150.290">
    <property type="entry name" value="S-adenosyl-L-methionine-dependent methyltransferases"/>
    <property type="match status" value="1"/>
</dbReference>
<dbReference type="SMART" id="SM00044">
    <property type="entry name" value="CYCc"/>
    <property type="match status" value="1"/>
</dbReference>
<proteinExistence type="predicted"/>
<dbReference type="InterPro" id="IPR029787">
    <property type="entry name" value="Nucleotide_cyclase"/>
</dbReference>
<dbReference type="PANTHER" id="PTHR43081:SF1">
    <property type="entry name" value="ADENYLATE CYCLASE, TERMINAL-DIFFERENTIATION SPECIFIC"/>
    <property type="match status" value="1"/>
</dbReference>
<keyword evidence="2" id="KW-0489">Methyltransferase</keyword>
<dbReference type="Proteomes" id="UP001597092">
    <property type="component" value="Unassembled WGS sequence"/>
</dbReference>
<protein>
    <submittedName>
        <fullName evidence="2">Methyltransferase domain-containing protein</fullName>
    </submittedName>
</protein>
<keyword evidence="3" id="KW-1185">Reference proteome</keyword>
<sequence>MSANSLSDDDDGNPVSVLFLDVRNFTLLLDNYGDEEISEMLDTLFGRVREVVEGHGGVIDKLVGDGIMAVFRGEAPGQHALDAATAVHQHTNGGGDVDPRFGSVNVGIGIATGPVNETTIADIDSTVIGRSVNIAARLEGLCKEYDASILVDEATYQSSSVHDLPDGYIARRIPDQSLRGIRRDLDVFHLCDTTKFSEKYIHLFNEGTREFANQNYEDALNAFTQAYTQDERYMDGALLNHFTNACLERINDDRALFRNPDRYEEHSTIQEQQSVQLLGFIQSATMTRAFDPDHILDVGCGTGKVTERLAERYPDASILGIDSSRSAIAKARTEHSPEHLDIEYKHEKIEKYCPDDEIGRYDLIFSNTAMHWVEGQHEAYANLRKLIDADGLLAVHQGHEGTYKELHQVAVEVLNDFDYDTYFENLNPPQDLIYYNAEEMADLLKQHGFDPIQVNDDTGTAPDTIVDDFAEASLNAYCERLQSESQREIFREQFKQRSHKRLDPDDVTVHRIYVIAVPTEA</sequence>
<organism evidence="2 3">
    <name type="scientific">Halobellus litoreus</name>
    <dbReference type="NCBI Taxonomy" id="755310"/>
    <lineage>
        <taxon>Archaea</taxon>
        <taxon>Methanobacteriati</taxon>
        <taxon>Methanobacteriota</taxon>
        <taxon>Stenosarchaea group</taxon>
        <taxon>Halobacteria</taxon>
        <taxon>Halobacteriales</taxon>
        <taxon>Haloferacaceae</taxon>
        <taxon>Halobellus</taxon>
    </lineage>
</organism>
<comment type="caution">
    <text evidence="2">The sequence shown here is derived from an EMBL/GenBank/DDBJ whole genome shotgun (WGS) entry which is preliminary data.</text>
</comment>
<dbReference type="CDD" id="cd02440">
    <property type="entry name" value="AdoMet_MTases"/>
    <property type="match status" value="1"/>
</dbReference>
<dbReference type="InterPro" id="IPR001054">
    <property type="entry name" value="A/G_cyclase"/>
</dbReference>
<dbReference type="InterPro" id="IPR023149">
    <property type="entry name" value="Trans_acon_MeTrfase_C"/>
</dbReference>
<reference evidence="2 3" key="1">
    <citation type="journal article" date="2019" name="Int. J. Syst. Evol. Microbiol.">
        <title>The Global Catalogue of Microorganisms (GCM) 10K type strain sequencing project: providing services to taxonomists for standard genome sequencing and annotation.</title>
        <authorList>
            <consortium name="The Broad Institute Genomics Platform"/>
            <consortium name="The Broad Institute Genome Sequencing Center for Infectious Disease"/>
            <person name="Wu L."/>
            <person name="Ma J."/>
        </authorList>
    </citation>
    <scope>NUCLEOTIDE SEQUENCE [LARGE SCALE GENOMIC DNA]</scope>
    <source>
        <strain evidence="2 3">CGMCC 1.10387</strain>
    </source>
</reference>
<dbReference type="InterPro" id="IPR041698">
    <property type="entry name" value="Methyltransf_25"/>
</dbReference>
<dbReference type="GO" id="GO:0032259">
    <property type="term" value="P:methylation"/>
    <property type="evidence" value="ECO:0007669"/>
    <property type="project" value="UniProtKB-KW"/>
</dbReference>
<dbReference type="SUPFAM" id="SSF55073">
    <property type="entry name" value="Nucleotide cyclase"/>
    <property type="match status" value="1"/>
</dbReference>
<dbReference type="PANTHER" id="PTHR43081">
    <property type="entry name" value="ADENYLATE CYCLASE, TERMINAL-DIFFERENTIATION SPECIFIC-RELATED"/>
    <property type="match status" value="1"/>
</dbReference>